<dbReference type="InterPro" id="IPR037177">
    <property type="entry name" value="DLC_sf"/>
</dbReference>
<dbReference type="Proteomes" id="UP000215902">
    <property type="component" value="Unassembled WGS sequence"/>
</dbReference>
<dbReference type="PROSITE" id="PS50222">
    <property type="entry name" value="EF_HAND_2"/>
    <property type="match status" value="1"/>
</dbReference>
<dbReference type="OrthoDB" id="6220631at2759"/>
<evidence type="ECO:0000259" key="2">
    <source>
        <dbReference type="PROSITE" id="PS50222"/>
    </source>
</evidence>
<evidence type="ECO:0000313" key="3">
    <source>
        <dbReference type="EMBL" id="PAA47596.1"/>
    </source>
</evidence>
<name>A0A267DEK1_9PLAT</name>
<dbReference type="GO" id="GO:0005509">
    <property type="term" value="F:calcium ion binding"/>
    <property type="evidence" value="ECO:0007669"/>
    <property type="project" value="InterPro"/>
</dbReference>
<dbReference type="GO" id="GO:0007017">
    <property type="term" value="P:microtubule-based process"/>
    <property type="evidence" value="ECO:0007669"/>
    <property type="project" value="InterPro"/>
</dbReference>
<dbReference type="Gene3D" id="1.10.238.10">
    <property type="entry name" value="EF-hand"/>
    <property type="match status" value="1"/>
</dbReference>
<proteinExistence type="predicted"/>
<dbReference type="InterPro" id="IPR002048">
    <property type="entry name" value="EF_hand_dom"/>
</dbReference>
<dbReference type="Gene3D" id="3.30.740.10">
    <property type="entry name" value="Protein Inhibitor Of Neuronal Nitric Oxide Synthase"/>
    <property type="match status" value="1"/>
</dbReference>
<dbReference type="SMART" id="SM01375">
    <property type="entry name" value="Dynein_light"/>
    <property type="match status" value="1"/>
</dbReference>
<keyword evidence="1" id="KW-0106">Calcium</keyword>
<reference evidence="3 5" key="1">
    <citation type="submission" date="2017-06" db="EMBL/GenBank/DDBJ databases">
        <title>A platform for efficient transgenesis in Macrostomum lignano, a flatworm model organism for stem cell research.</title>
        <authorList>
            <person name="Berezikov E."/>
        </authorList>
    </citation>
    <scope>NUCLEOTIDE SEQUENCE [LARGE SCALE GENOMIC DNA]</scope>
    <source>
        <strain evidence="3">DV1</strain>
        <tissue evidence="3">Whole organism</tissue>
    </source>
</reference>
<organism evidence="3 5">
    <name type="scientific">Macrostomum lignano</name>
    <dbReference type="NCBI Taxonomy" id="282301"/>
    <lineage>
        <taxon>Eukaryota</taxon>
        <taxon>Metazoa</taxon>
        <taxon>Spiralia</taxon>
        <taxon>Lophotrochozoa</taxon>
        <taxon>Platyhelminthes</taxon>
        <taxon>Rhabditophora</taxon>
        <taxon>Macrostomorpha</taxon>
        <taxon>Macrostomida</taxon>
        <taxon>Macrostomidae</taxon>
        <taxon>Macrostomum</taxon>
    </lineage>
</organism>
<dbReference type="CDD" id="cd21454">
    <property type="entry name" value="DLC-like_TAL"/>
    <property type="match status" value="1"/>
</dbReference>
<keyword evidence="5" id="KW-1185">Reference proteome</keyword>
<dbReference type="SUPFAM" id="SSF54648">
    <property type="entry name" value="DLC"/>
    <property type="match status" value="1"/>
</dbReference>
<evidence type="ECO:0000313" key="5">
    <source>
        <dbReference type="Proteomes" id="UP000215902"/>
    </source>
</evidence>
<comment type="caution">
    <text evidence="3">The sequence shown here is derived from an EMBL/GenBank/DDBJ whole genome shotgun (WGS) entry which is preliminary data.</text>
</comment>
<dbReference type="PROSITE" id="PS00018">
    <property type="entry name" value="EF_HAND_1"/>
    <property type="match status" value="1"/>
</dbReference>
<evidence type="ECO:0000256" key="1">
    <source>
        <dbReference type="ARBA" id="ARBA00022837"/>
    </source>
</evidence>
<accession>A0A267DEK1</accession>
<dbReference type="InterPro" id="IPR011992">
    <property type="entry name" value="EF-hand-dom_pair"/>
</dbReference>
<gene>
    <name evidence="4" type="ORF">BOX15_Mlig026248g1</name>
    <name evidence="3" type="ORF">BOX15_Mlig026248g3</name>
</gene>
<dbReference type="Pfam" id="PF01221">
    <property type="entry name" value="Dynein_light"/>
    <property type="match status" value="1"/>
</dbReference>
<dbReference type="EMBL" id="NIVC01002363">
    <property type="protein sequence ID" value="PAA58538.1"/>
    <property type="molecule type" value="Genomic_DNA"/>
</dbReference>
<dbReference type="AlphaFoldDB" id="A0A267DEK1"/>
<dbReference type="EMBL" id="NIVC01004397">
    <property type="protein sequence ID" value="PAA47596.1"/>
    <property type="molecule type" value="Genomic_DNA"/>
</dbReference>
<dbReference type="SUPFAM" id="SSF47473">
    <property type="entry name" value="EF-hand"/>
    <property type="match status" value="1"/>
</dbReference>
<sequence length="145" mass="17372">MRKNNYEEAFVKKWMAIFDQDNSGTIELEEYCEVLGLNEKEMMEETRLRAKATGMPEGVEYIAGDMSEERQIDIARLCIEALEKHSSLKEVPKWVKLEADKQFDRVWHVLVIRGQFWCYFGFEPETSYVFRYKRNVFIIWKTPRN</sequence>
<dbReference type="InterPro" id="IPR001372">
    <property type="entry name" value="Dynein_light_chain_typ-1/2"/>
</dbReference>
<feature type="domain" description="EF-hand" evidence="2">
    <location>
        <begin position="6"/>
        <end position="41"/>
    </location>
</feature>
<evidence type="ECO:0000313" key="4">
    <source>
        <dbReference type="EMBL" id="PAA58538.1"/>
    </source>
</evidence>
<dbReference type="GO" id="GO:0030286">
    <property type="term" value="C:dynein complex"/>
    <property type="evidence" value="ECO:0007669"/>
    <property type="project" value="InterPro"/>
</dbReference>
<protein>
    <recommendedName>
        <fullName evidence="2">EF-hand domain-containing protein</fullName>
    </recommendedName>
</protein>
<dbReference type="InterPro" id="IPR018247">
    <property type="entry name" value="EF_Hand_1_Ca_BS"/>
</dbReference>